<dbReference type="PANTHER" id="PTHR43806">
    <property type="entry name" value="PEPTIDASE S8"/>
    <property type="match status" value="1"/>
</dbReference>
<dbReference type="PROSITE" id="PS00137">
    <property type="entry name" value="SUBTILASE_HIS"/>
    <property type="match status" value="1"/>
</dbReference>
<dbReference type="GO" id="GO:0004252">
    <property type="term" value="F:serine-type endopeptidase activity"/>
    <property type="evidence" value="ECO:0007669"/>
    <property type="project" value="UniProtKB-UniRule"/>
</dbReference>
<keyword evidence="8" id="KW-1185">Reference proteome</keyword>
<dbReference type="PANTHER" id="PTHR43806:SF11">
    <property type="entry name" value="CEREVISIN-RELATED"/>
    <property type="match status" value="1"/>
</dbReference>
<gene>
    <name evidence="7" type="ORF">GCM10007876_07260</name>
</gene>
<dbReference type="Proteomes" id="UP001161389">
    <property type="component" value="Unassembled WGS sequence"/>
</dbReference>
<sequence>MLGEANLYLMPSDNPRQDAEALSREDGILYAQPDIVQPRSLHGYSSETDFTATLPAALRANKGEGIKVAVIDDGFNLEHEDLKGATVGFSYDADLKQLGATPQVRGDRHGTQVAGVVVAQHNGLGIDGIAPRATLIPIRQASTRTSDTVLSFTVANLAGADIINCSWNSRVLMEPVNDVIQYLTQHGRNGRGSIIIFAAGNEGQPIKPGSKESAINTVITVGSQLKGKIAPYSNYGERVDLYLPGQIRTTYHQGYGWFNGTSASAAMASGLSALLLASNPTLTLKELQETLVARSKEIWPLSATQADAQKD</sequence>
<dbReference type="EMBL" id="BSNM01000003">
    <property type="protein sequence ID" value="GLQ30248.1"/>
    <property type="molecule type" value="Genomic_DNA"/>
</dbReference>
<dbReference type="Gene3D" id="3.40.50.200">
    <property type="entry name" value="Peptidase S8/S53 domain"/>
    <property type="match status" value="1"/>
</dbReference>
<dbReference type="AlphaFoldDB" id="A0AA37S854"/>
<evidence type="ECO:0000256" key="5">
    <source>
        <dbReference type="PROSITE-ProRule" id="PRU01240"/>
    </source>
</evidence>
<proteinExistence type="inferred from homology"/>
<comment type="caution">
    <text evidence="7">The sequence shown here is derived from an EMBL/GenBank/DDBJ whole genome shotgun (WGS) entry which is preliminary data.</text>
</comment>
<evidence type="ECO:0000256" key="3">
    <source>
        <dbReference type="ARBA" id="ARBA00022801"/>
    </source>
</evidence>
<dbReference type="InterPro" id="IPR015500">
    <property type="entry name" value="Peptidase_S8_subtilisin-rel"/>
</dbReference>
<evidence type="ECO:0000256" key="4">
    <source>
        <dbReference type="ARBA" id="ARBA00022825"/>
    </source>
</evidence>
<comment type="similarity">
    <text evidence="1 5">Belongs to the peptidase S8 family.</text>
</comment>
<dbReference type="InterPro" id="IPR023827">
    <property type="entry name" value="Peptidase_S8_Asp-AS"/>
</dbReference>
<evidence type="ECO:0000256" key="2">
    <source>
        <dbReference type="ARBA" id="ARBA00022670"/>
    </source>
</evidence>
<organism evidence="7 8">
    <name type="scientific">Litoribrevibacter albus</name>
    <dbReference type="NCBI Taxonomy" id="1473156"/>
    <lineage>
        <taxon>Bacteria</taxon>
        <taxon>Pseudomonadati</taxon>
        <taxon>Pseudomonadota</taxon>
        <taxon>Gammaproteobacteria</taxon>
        <taxon>Oceanospirillales</taxon>
        <taxon>Oceanospirillaceae</taxon>
        <taxon>Litoribrevibacter</taxon>
    </lineage>
</organism>
<dbReference type="InterPro" id="IPR000209">
    <property type="entry name" value="Peptidase_S8/S53_dom"/>
</dbReference>
<protein>
    <submittedName>
        <fullName evidence="7">Peptidase</fullName>
    </submittedName>
</protein>
<feature type="active site" description="Charge relay system" evidence="5">
    <location>
        <position position="262"/>
    </location>
</feature>
<evidence type="ECO:0000313" key="8">
    <source>
        <dbReference type="Proteomes" id="UP001161389"/>
    </source>
</evidence>
<reference evidence="7" key="1">
    <citation type="journal article" date="2014" name="Int. J. Syst. Evol. Microbiol.">
        <title>Complete genome sequence of Corynebacterium casei LMG S-19264T (=DSM 44701T), isolated from a smear-ripened cheese.</title>
        <authorList>
            <consortium name="US DOE Joint Genome Institute (JGI-PGF)"/>
            <person name="Walter F."/>
            <person name="Albersmeier A."/>
            <person name="Kalinowski J."/>
            <person name="Ruckert C."/>
        </authorList>
    </citation>
    <scope>NUCLEOTIDE SEQUENCE</scope>
    <source>
        <strain evidence="7">NBRC 110071</strain>
    </source>
</reference>
<dbReference type="InterPro" id="IPR050131">
    <property type="entry name" value="Peptidase_S8_subtilisin-like"/>
</dbReference>
<keyword evidence="2 5" id="KW-0645">Protease</keyword>
<dbReference type="PROSITE" id="PS51892">
    <property type="entry name" value="SUBTILASE"/>
    <property type="match status" value="1"/>
</dbReference>
<evidence type="ECO:0000313" key="7">
    <source>
        <dbReference type="EMBL" id="GLQ30248.1"/>
    </source>
</evidence>
<accession>A0AA37S854</accession>
<dbReference type="InterPro" id="IPR022398">
    <property type="entry name" value="Peptidase_S8_His-AS"/>
</dbReference>
<reference evidence="7" key="2">
    <citation type="submission" date="2023-01" db="EMBL/GenBank/DDBJ databases">
        <title>Draft genome sequence of Litoribrevibacter albus strain NBRC 110071.</title>
        <authorList>
            <person name="Sun Q."/>
            <person name="Mori K."/>
        </authorList>
    </citation>
    <scope>NUCLEOTIDE SEQUENCE</scope>
    <source>
        <strain evidence="7">NBRC 110071</strain>
    </source>
</reference>
<evidence type="ECO:0000256" key="1">
    <source>
        <dbReference type="ARBA" id="ARBA00011073"/>
    </source>
</evidence>
<feature type="domain" description="Peptidase S8/S53" evidence="6">
    <location>
        <begin position="63"/>
        <end position="295"/>
    </location>
</feature>
<dbReference type="InterPro" id="IPR036852">
    <property type="entry name" value="Peptidase_S8/S53_dom_sf"/>
</dbReference>
<name>A0AA37S854_9GAMM</name>
<feature type="active site" description="Charge relay system" evidence="5">
    <location>
        <position position="72"/>
    </location>
</feature>
<dbReference type="PROSITE" id="PS00136">
    <property type="entry name" value="SUBTILASE_ASP"/>
    <property type="match status" value="1"/>
</dbReference>
<feature type="active site" description="Charge relay system" evidence="5">
    <location>
        <position position="109"/>
    </location>
</feature>
<dbReference type="GO" id="GO:0006508">
    <property type="term" value="P:proteolysis"/>
    <property type="evidence" value="ECO:0007669"/>
    <property type="project" value="UniProtKB-KW"/>
</dbReference>
<evidence type="ECO:0000259" key="6">
    <source>
        <dbReference type="Pfam" id="PF00082"/>
    </source>
</evidence>
<dbReference type="PRINTS" id="PR00723">
    <property type="entry name" value="SUBTILISIN"/>
</dbReference>
<keyword evidence="3 5" id="KW-0378">Hydrolase</keyword>
<dbReference type="SUPFAM" id="SSF52743">
    <property type="entry name" value="Subtilisin-like"/>
    <property type="match status" value="1"/>
</dbReference>
<keyword evidence="4 5" id="KW-0720">Serine protease</keyword>
<dbReference type="Pfam" id="PF00082">
    <property type="entry name" value="Peptidase_S8"/>
    <property type="match status" value="1"/>
</dbReference>